<proteinExistence type="inferred from homology"/>
<sequence>MIKEGFDIAQAHLRHNCGSTRTATTITITKRPNNSSMRKYYQAALIITALVSVVSLLFYRHEYNKLRYVLEVISFFGKPGVKEPDVNRLGEIDISDDLHLHFDVPLPSWQRINNDLFVYAAYHANINEVRGIAFGKTYIIPDINCHVFIQGKEQHVLGIFKHSRISNLLKSQSRKNLEYAAYQFVCEYSQPAIPEGVSFFNKRDVSESEYPILSVQNLPHNLITNDIAICIAPPLNRSISRTDMMNFLSFHQMIGVDHFIVYDYGIPSIFTDTMKQIMNSQGLNVTFTVVPWNFPYTRISPGISGEIAERDCLYRTYNKVKYSITLYWEEYIVLKYHHTLAELLIDFEKGLLASDHYRLNSSLFCTQQEDYHPTGNTTLMIFKKTRKISEGSMKNRHVSISKPHKSWITDSIDIDSYISPGADLINVNRYQYCSNSENEMSYTHDRSISKFAENIINAPIFKQYMTRQSSISK</sequence>
<keyword evidence="5 8" id="KW-0812">Transmembrane</keyword>
<feature type="transmembrane region" description="Helical" evidence="8">
    <location>
        <begin position="40"/>
        <end position="59"/>
    </location>
</feature>
<keyword evidence="7 8" id="KW-0472">Membrane</keyword>
<dbReference type="Proteomes" id="UP000829291">
    <property type="component" value="Chromosome 1"/>
</dbReference>
<protein>
    <recommendedName>
        <fullName evidence="8">Glycosyltransferase family 92 protein</fullName>
        <ecNumber evidence="8">2.4.1.-</ecNumber>
    </recommendedName>
</protein>
<keyword evidence="6 8" id="KW-1133">Transmembrane helix</keyword>
<gene>
    <name evidence="10 11" type="primary">LOC107224896</name>
</gene>
<evidence type="ECO:0000256" key="7">
    <source>
        <dbReference type="ARBA" id="ARBA00023136"/>
    </source>
</evidence>
<evidence type="ECO:0000313" key="10">
    <source>
        <dbReference type="RefSeq" id="XP_046598817.1"/>
    </source>
</evidence>
<dbReference type="GeneID" id="107224896"/>
<comment type="similarity">
    <text evidence="2 8">Belongs to the glycosyltransferase 92 family.</text>
</comment>
<evidence type="ECO:0000256" key="6">
    <source>
        <dbReference type="ARBA" id="ARBA00022989"/>
    </source>
</evidence>
<evidence type="ECO:0000256" key="2">
    <source>
        <dbReference type="ARBA" id="ARBA00007647"/>
    </source>
</evidence>
<dbReference type="PANTHER" id="PTHR21461:SF87">
    <property type="entry name" value="GH12965P"/>
    <property type="match status" value="1"/>
</dbReference>
<evidence type="ECO:0000313" key="9">
    <source>
        <dbReference type="Proteomes" id="UP000829291"/>
    </source>
</evidence>
<dbReference type="Pfam" id="PF01697">
    <property type="entry name" value="Glyco_transf_92"/>
    <property type="match status" value="1"/>
</dbReference>
<evidence type="ECO:0000256" key="1">
    <source>
        <dbReference type="ARBA" id="ARBA00004167"/>
    </source>
</evidence>
<dbReference type="EC" id="2.4.1.-" evidence="8"/>
<evidence type="ECO:0000256" key="3">
    <source>
        <dbReference type="ARBA" id="ARBA00022676"/>
    </source>
</evidence>
<accession>A0ABM3GEW2</accession>
<dbReference type="PANTHER" id="PTHR21461">
    <property type="entry name" value="GLYCOSYLTRANSFERASE FAMILY 92 PROTEIN"/>
    <property type="match status" value="1"/>
</dbReference>
<reference evidence="10 11" key="1">
    <citation type="submission" date="2025-05" db="UniProtKB">
        <authorList>
            <consortium name="RefSeq"/>
        </authorList>
    </citation>
    <scope>IDENTIFICATION</scope>
    <source>
        <tissue evidence="10 11">Thorax and Abdomen</tissue>
    </source>
</reference>
<comment type="subcellular location">
    <subcellularLocation>
        <location evidence="1">Membrane</location>
        <topology evidence="1">Single-pass membrane protein</topology>
    </subcellularLocation>
</comment>
<evidence type="ECO:0000313" key="11">
    <source>
        <dbReference type="RefSeq" id="XP_046598822.1"/>
    </source>
</evidence>
<keyword evidence="4 8" id="KW-0808">Transferase</keyword>
<dbReference type="RefSeq" id="XP_046598822.1">
    <property type="nucleotide sequence ID" value="XM_046742866.1"/>
</dbReference>
<dbReference type="RefSeq" id="XP_046598817.1">
    <property type="nucleotide sequence ID" value="XM_046742861.1"/>
</dbReference>
<name>A0ABM3GEW2_NEOLC</name>
<evidence type="ECO:0000256" key="8">
    <source>
        <dbReference type="RuleBase" id="RU366017"/>
    </source>
</evidence>
<evidence type="ECO:0000256" key="5">
    <source>
        <dbReference type="ARBA" id="ARBA00022692"/>
    </source>
</evidence>
<organism evidence="9 10">
    <name type="scientific">Neodiprion lecontei</name>
    <name type="common">Redheaded pine sawfly</name>
    <dbReference type="NCBI Taxonomy" id="441921"/>
    <lineage>
        <taxon>Eukaryota</taxon>
        <taxon>Metazoa</taxon>
        <taxon>Ecdysozoa</taxon>
        <taxon>Arthropoda</taxon>
        <taxon>Hexapoda</taxon>
        <taxon>Insecta</taxon>
        <taxon>Pterygota</taxon>
        <taxon>Neoptera</taxon>
        <taxon>Endopterygota</taxon>
        <taxon>Hymenoptera</taxon>
        <taxon>Tenthredinoidea</taxon>
        <taxon>Diprionidae</taxon>
        <taxon>Diprioninae</taxon>
        <taxon>Neodiprion</taxon>
    </lineage>
</organism>
<keyword evidence="9" id="KW-1185">Reference proteome</keyword>
<keyword evidence="3 8" id="KW-0328">Glycosyltransferase</keyword>
<dbReference type="InterPro" id="IPR008166">
    <property type="entry name" value="Glyco_transf_92"/>
</dbReference>
<evidence type="ECO:0000256" key="4">
    <source>
        <dbReference type="ARBA" id="ARBA00022679"/>
    </source>
</evidence>